<evidence type="ECO:0000256" key="3">
    <source>
        <dbReference type="ARBA" id="ARBA00023163"/>
    </source>
</evidence>
<dbReference type="RefSeq" id="WP_130163032.1">
    <property type="nucleotide sequence ID" value="NZ_SGIM01000016.1"/>
</dbReference>
<dbReference type="Pfam" id="PF12625">
    <property type="entry name" value="Arabinose_bd"/>
    <property type="match status" value="1"/>
</dbReference>
<gene>
    <name evidence="5" type="ORF">EXE30_14635</name>
</gene>
<dbReference type="GO" id="GO:0000976">
    <property type="term" value="F:transcription cis-regulatory region binding"/>
    <property type="evidence" value="ECO:0007669"/>
    <property type="project" value="TreeGrafter"/>
</dbReference>
<dbReference type="PROSITE" id="PS01124">
    <property type="entry name" value="HTH_ARAC_FAMILY_2"/>
    <property type="match status" value="1"/>
</dbReference>
<evidence type="ECO:0000259" key="4">
    <source>
        <dbReference type="PROSITE" id="PS01124"/>
    </source>
</evidence>
<name>A0A4Q6XCR8_9GAMM</name>
<keyword evidence="1" id="KW-0805">Transcription regulation</keyword>
<reference evidence="5 6" key="1">
    <citation type="submission" date="2019-02" db="EMBL/GenBank/DDBJ databases">
        <title>The draft genome of Acinetobacter halotolerans strain JCM 31009.</title>
        <authorList>
            <person name="Qin J."/>
            <person name="Feng Y."/>
            <person name="Nemec A."/>
            <person name="Zong Z."/>
        </authorList>
    </citation>
    <scope>NUCLEOTIDE SEQUENCE [LARGE SCALE GENOMIC DNA]</scope>
    <source>
        <strain evidence="5 6">JCM 31009</strain>
    </source>
</reference>
<dbReference type="InterPro" id="IPR032687">
    <property type="entry name" value="AraC-type_N"/>
</dbReference>
<dbReference type="Proteomes" id="UP000292110">
    <property type="component" value="Unassembled WGS sequence"/>
</dbReference>
<dbReference type="SUPFAM" id="SSF46689">
    <property type="entry name" value="Homeodomain-like"/>
    <property type="match status" value="1"/>
</dbReference>
<dbReference type="SMART" id="SM00342">
    <property type="entry name" value="HTH_ARAC"/>
    <property type="match status" value="1"/>
</dbReference>
<dbReference type="PANTHER" id="PTHR47894">
    <property type="entry name" value="HTH-TYPE TRANSCRIPTIONAL REGULATOR GADX"/>
    <property type="match status" value="1"/>
</dbReference>
<evidence type="ECO:0000313" key="5">
    <source>
        <dbReference type="EMBL" id="RZF49683.1"/>
    </source>
</evidence>
<dbReference type="AlphaFoldDB" id="A0A4Q6XCR8"/>
<dbReference type="InterPro" id="IPR009057">
    <property type="entry name" value="Homeodomain-like_sf"/>
</dbReference>
<dbReference type="PANTHER" id="PTHR47894:SF1">
    <property type="entry name" value="HTH-TYPE TRANSCRIPTIONAL REGULATOR VQSM"/>
    <property type="match status" value="1"/>
</dbReference>
<comment type="caution">
    <text evidence="5">The sequence shown here is derived from an EMBL/GenBank/DDBJ whole genome shotgun (WGS) entry which is preliminary data.</text>
</comment>
<evidence type="ECO:0000256" key="2">
    <source>
        <dbReference type="ARBA" id="ARBA00023125"/>
    </source>
</evidence>
<dbReference type="EMBL" id="SGIM01000016">
    <property type="protein sequence ID" value="RZF49683.1"/>
    <property type="molecule type" value="Genomic_DNA"/>
</dbReference>
<accession>A0A4Q6XCR8</accession>
<dbReference type="InterPro" id="IPR018060">
    <property type="entry name" value="HTH_AraC"/>
</dbReference>
<organism evidence="5 6">
    <name type="scientific">Acinetobacter halotolerans</name>
    <dbReference type="NCBI Taxonomy" id="1752076"/>
    <lineage>
        <taxon>Bacteria</taxon>
        <taxon>Pseudomonadati</taxon>
        <taxon>Pseudomonadota</taxon>
        <taxon>Gammaproteobacteria</taxon>
        <taxon>Moraxellales</taxon>
        <taxon>Moraxellaceae</taxon>
        <taxon>Acinetobacter</taxon>
    </lineage>
</organism>
<dbReference type="GO" id="GO:0003700">
    <property type="term" value="F:DNA-binding transcription factor activity"/>
    <property type="evidence" value="ECO:0007669"/>
    <property type="project" value="InterPro"/>
</dbReference>
<dbReference type="Pfam" id="PF12833">
    <property type="entry name" value="HTH_18"/>
    <property type="match status" value="1"/>
</dbReference>
<feature type="domain" description="HTH araC/xylS-type" evidence="4">
    <location>
        <begin position="250"/>
        <end position="338"/>
    </location>
</feature>
<dbReference type="Gene3D" id="1.10.10.60">
    <property type="entry name" value="Homeodomain-like"/>
    <property type="match status" value="1"/>
</dbReference>
<evidence type="ECO:0000256" key="1">
    <source>
        <dbReference type="ARBA" id="ARBA00023015"/>
    </source>
</evidence>
<evidence type="ECO:0000313" key="6">
    <source>
        <dbReference type="Proteomes" id="UP000292110"/>
    </source>
</evidence>
<protein>
    <submittedName>
        <fullName evidence="5">AraC family transcriptional regulator</fullName>
    </submittedName>
</protein>
<keyword evidence="6" id="KW-1185">Reference proteome</keyword>
<keyword evidence="2" id="KW-0238">DNA-binding</keyword>
<keyword evidence="3" id="KW-0804">Transcription</keyword>
<dbReference type="GO" id="GO:0005829">
    <property type="term" value="C:cytosol"/>
    <property type="evidence" value="ECO:0007669"/>
    <property type="project" value="TreeGrafter"/>
</dbReference>
<sequence length="338" mass="39180">MSIPRHHNQHFISSSYAHLISEVVSRWDISIEELFWGTGVEIEKLNDLNYKISLSSFKKVITRTIELTQEQGIGFYAGSQLKISSHGLLGFTVAISKNALEAIETINQFVSLQCSFVELNFTIEQERAYYHIIYDSAAINFNDRVDLQAYEFSCVFFLTGFVHLVRFFIPGFKPSIDLQCKYPQYFSRFNEILTATFEEIRYEQPRTCLITSTKLLDMPLSMSDPLTSEKFKLLCQKELDDLATTQDILYRVKQLIDDEVEGLLSIDQVAKKLNLTKRTLQRMLQEKEVSFQLLYDDVRKTKAQKLLLNPFITKDDVAKKLGYSSISSFNRAYKRWAI</sequence>
<proteinExistence type="predicted"/>